<dbReference type="STRING" id="1798516.A2950_00720"/>
<feature type="transmembrane region" description="Helical" evidence="1">
    <location>
        <begin position="6"/>
        <end position="27"/>
    </location>
</feature>
<reference evidence="2 3" key="1">
    <citation type="journal article" date="2016" name="Nat. Commun.">
        <title>Thousands of microbial genomes shed light on interconnected biogeochemical processes in an aquifer system.</title>
        <authorList>
            <person name="Anantharaman K."/>
            <person name="Brown C.T."/>
            <person name="Hug L.A."/>
            <person name="Sharon I."/>
            <person name="Castelle C.J."/>
            <person name="Probst A.J."/>
            <person name="Thomas B.C."/>
            <person name="Singh A."/>
            <person name="Wilkins M.J."/>
            <person name="Karaoz U."/>
            <person name="Brodie E.L."/>
            <person name="Williams K.H."/>
            <person name="Hubbard S.S."/>
            <person name="Banfield J.F."/>
        </authorList>
    </citation>
    <scope>NUCLEOTIDE SEQUENCE [LARGE SCALE GENOMIC DNA]</scope>
</reference>
<dbReference type="AlphaFoldDB" id="A0A1F6ESA7"/>
<dbReference type="Proteomes" id="UP000176714">
    <property type="component" value="Unassembled WGS sequence"/>
</dbReference>
<proteinExistence type="predicted"/>
<evidence type="ECO:0000313" key="2">
    <source>
        <dbReference type="EMBL" id="OGG76479.1"/>
    </source>
</evidence>
<sequence>MEMQPYLLPCYFVLVFGTLLFIWRWFAGRRNWYTVPRDPAADKLCNDATIWFHAAEKQFLKWREARPFLHVGQSAYARSLVRDMICAYKLMLMCDEEMEDLLLVDLYALLNDLPPSQDPPVTAKPLSGGLLFILVDERDTRFHLVFNALHGDGRVDLLRIRG</sequence>
<gene>
    <name evidence="2" type="ORF">A2950_00720</name>
</gene>
<comment type="caution">
    <text evidence="2">The sequence shown here is derived from an EMBL/GenBank/DDBJ whole genome shotgun (WGS) entry which is preliminary data.</text>
</comment>
<accession>A0A1F6ESA7</accession>
<keyword evidence="1" id="KW-1133">Transmembrane helix</keyword>
<keyword evidence="1" id="KW-0472">Membrane</keyword>
<evidence type="ECO:0000313" key="3">
    <source>
        <dbReference type="Proteomes" id="UP000176714"/>
    </source>
</evidence>
<protein>
    <submittedName>
        <fullName evidence="2">Uncharacterized protein</fullName>
    </submittedName>
</protein>
<organism evidence="2 3">
    <name type="scientific">Candidatus Kaiserbacteria bacterium RIFCSPLOWO2_01_FULL_55_19</name>
    <dbReference type="NCBI Taxonomy" id="1798516"/>
    <lineage>
        <taxon>Bacteria</taxon>
        <taxon>Candidatus Kaiseribacteriota</taxon>
    </lineage>
</organism>
<dbReference type="EMBL" id="MFMD01000015">
    <property type="protein sequence ID" value="OGG76479.1"/>
    <property type="molecule type" value="Genomic_DNA"/>
</dbReference>
<name>A0A1F6ESA7_9BACT</name>
<keyword evidence="1" id="KW-0812">Transmembrane</keyword>
<evidence type="ECO:0000256" key="1">
    <source>
        <dbReference type="SAM" id="Phobius"/>
    </source>
</evidence>